<name>A0AAP3E254_9EURY</name>
<dbReference type="Pfam" id="PF05368">
    <property type="entry name" value="NmrA"/>
    <property type="match status" value="1"/>
</dbReference>
<comment type="caution">
    <text evidence="4">The sequence shown here is derived from an EMBL/GenBank/DDBJ whole genome shotgun (WGS) entry which is preliminary data.</text>
</comment>
<feature type="domain" description="NmrA-like" evidence="3">
    <location>
        <begin position="4"/>
        <end position="277"/>
    </location>
</feature>
<evidence type="ECO:0000313" key="6">
    <source>
        <dbReference type="Proteomes" id="UP001320972"/>
    </source>
</evidence>
<keyword evidence="2" id="KW-0521">NADP</keyword>
<organism evidence="4 7">
    <name type="scientific">Natronoglomus mannanivorans</name>
    <dbReference type="NCBI Taxonomy" id="2979990"/>
    <lineage>
        <taxon>Archaea</taxon>
        <taxon>Methanobacteriati</taxon>
        <taxon>Methanobacteriota</taxon>
        <taxon>Stenosarchaea group</taxon>
        <taxon>Halobacteria</taxon>
        <taxon>Halobacteriales</taxon>
        <taxon>Natrialbaceae</taxon>
        <taxon>Natronoglomus</taxon>
    </lineage>
</organism>
<sequence>MTADTVLVVGSTGTQGGAVARNLLERDVEVLALTRDTDKPEAHQLAERGAEIVEGDISEKNAIEPLIENADGVFCVTNFWEHGYEDEVEQGTNVAELAAEVGVDHFVFSSVGGAERDTGISHFDSKWEIEERIRDLELPATVVRPVFFMQNLEGFRESIEEGTLAMGLEPREPLQMLDIDNMGAFVANAFQDPDRYLDEAYELASDELTLRSMAVRFADALGTEVRAQNLSIDDVEEHQGEEYADMFAWFNDYGYESPIADLQADHHVVFSRLEEYLAREWSGT</sequence>
<dbReference type="RefSeq" id="WP_338004067.1">
    <property type="nucleotide sequence ID" value="NZ_JAOPKA010000007.1"/>
</dbReference>
<dbReference type="Gene3D" id="3.90.25.10">
    <property type="entry name" value="UDP-galactose 4-epimerase, domain 1"/>
    <property type="match status" value="1"/>
</dbReference>
<dbReference type="CDD" id="cd05251">
    <property type="entry name" value="NmrA_like_SDR_a"/>
    <property type="match status" value="1"/>
</dbReference>
<keyword evidence="6" id="KW-1185">Reference proteome</keyword>
<evidence type="ECO:0000256" key="2">
    <source>
        <dbReference type="ARBA" id="ARBA00022857"/>
    </source>
</evidence>
<dbReference type="InterPro" id="IPR036291">
    <property type="entry name" value="NAD(P)-bd_dom_sf"/>
</dbReference>
<dbReference type="PANTHER" id="PTHR42748:SF7">
    <property type="entry name" value="NMRA LIKE REDOX SENSOR 1-RELATED"/>
    <property type="match status" value="1"/>
</dbReference>
<dbReference type="SUPFAM" id="SSF51735">
    <property type="entry name" value="NAD(P)-binding Rossmann-fold domains"/>
    <property type="match status" value="1"/>
</dbReference>
<dbReference type="InterPro" id="IPR008030">
    <property type="entry name" value="NmrA-like"/>
</dbReference>
<dbReference type="Gene3D" id="3.40.50.720">
    <property type="entry name" value="NAD(P)-binding Rossmann-like Domain"/>
    <property type="match status" value="1"/>
</dbReference>
<evidence type="ECO:0000259" key="3">
    <source>
        <dbReference type="Pfam" id="PF05368"/>
    </source>
</evidence>
<dbReference type="PANTHER" id="PTHR42748">
    <property type="entry name" value="NITROGEN METABOLITE REPRESSION PROTEIN NMRA FAMILY MEMBER"/>
    <property type="match status" value="1"/>
</dbReference>
<proteinExistence type="inferred from homology"/>
<evidence type="ECO:0000313" key="5">
    <source>
        <dbReference type="EMBL" id="MCU4972018.1"/>
    </source>
</evidence>
<dbReference type="Proteomes" id="UP001320972">
    <property type="component" value="Unassembled WGS sequence"/>
</dbReference>
<accession>A0AAP3E254</accession>
<gene>
    <name evidence="5" type="ORF">OB955_04625</name>
    <name evidence="4" type="ORF">OB960_12600</name>
</gene>
<evidence type="ECO:0000256" key="1">
    <source>
        <dbReference type="ARBA" id="ARBA00006328"/>
    </source>
</evidence>
<dbReference type="InterPro" id="IPR051164">
    <property type="entry name" value="NmrA-like_oxidored"/>
</dbReference>
<dbReference type="EMBL" id="JAOPKB010000002">
    <property type="protein sequence ID" value="MCU4972018.1"/>
    <property type="molecule type" value="Genomic_DNA"/>
</dbReference>
<evidence type="ECO:0000313" key="4">
    <source>
        <dbReference type="EMBL" id="MCU4742238.1"/>
    </source>
</evidence>
<dbReference type="AlphaFoldDB" id="A0AAP3E254"/>
<dbReference type="Proteomes" id="UP001321018">
    <property type="component" value="Unassembled WGS sequence"/>
</dbReference>
<reference evidence="4 6" key="1">
    <citation type="submission" date="2022-09" db="EMBL/GenBank/DDBJ databases">
        <title>Enrichment on poylsaccharides allowed isolation of novel metabolic and taxonomic groups of Haloarchaea.</title>
        <authorList>
            <person name="Sorokin D.Y."/>
            <person name="Elcheninov A.G."/>
            <person name="Khizhniak T.V."/>
            <person name="Kolganova T.V."/>
            <person name="Kublanov I.V."/>
        </authorList>
    </citation>
    <scope>NUCLEOTIDE SEQUENCE</scope>
    <source>
        <strain evidence="5 6">AArc-m2/3/4</strain>
        <strain evidence="4">AArc-xg1-1</strain>
    </source>
</reference>
<comment type="similarity">
    <text evidence="1">Belongs to the NmrA-type oxidoreductase family.</text>
</comment>
<dbReference type="EMBL" id="JAOPKA010000007">
    <property type="protein sequence ID" value="MCU4742238.1"/>
    <property type="molecule type" value="Genomic_DNA"/>
</dbReference>
<evidence type="ECO:0000313" key="7">
    <source>
        <dbReference type="Proteomes" id="UP001321018"/>
    </source>
</evidence>
<protein>
    <submittedName>
        <fullName evidence="4">NmrA/HSCARG family protein</fullName>
    </submittedName>
</protein>